<sequence length="354" mass="37194">MKYLVKLSLIMTLLVSAFSSKSQTVTVTANHGDTICAGTNMFFHATTTDTSLRFRWIRNSTIVGGIGPNYGNNALVTGDTVFCYLTNAAGDTVLDTSNLHIMTVNASVHPSIITGGDSVCVGGTLALFDSVAGGVWHSTNTSVFTVDSLTGVVTGVAPGFGATRVVYTITTGNCPDSVRLRIRVNVPAGPLMGPSIVCRDSMFRIRDTARGGVFTVSDATIADIVFPNGGFQAYQAGTVSIYYAVSNACGSFLDTMIVSIVNCDSATGVSNTAVTATGLNIFPNPNNGSFSVKFETAENSTAVLSITDMMGRAIEKMDIAANKDYTITSGFAPGIYFITLKTGTKTYTQKVLVN</sequence>
<dbReference type="Pfam" id="PF18962">
    <property type="entry name" value="Por_Secre_tail"/>
    <property type="match status" value="1"/>
</dbReference>
<evidence type="ECO:0000313" key="4">
    <source>
        <dbReference type="Proteomes" id="UP000239872"/>
    </source>
</evidence>
<comment type="caution">
    <text evidence="3">The sequence shown here is derived from an EMBL/GenBank/DDBJ whole genome shotgun (WGS) entry which is preliminary data.</text>
</comment>
<dbReference type="RefSeq" id="WP_105037680.1">
    <property type="nucleotide sequence ID" value="NZ_PPSL01000001.1"/>
</dbReference>
<name>A0A2S7T219_9BACT</name>
<dbReference type="AlphaFoldDB" id="A0A2S7T219"/>
<feature type="domain" description="Secretion system C-terminal sorting" evidence="2">
    <location>
        <begin position="281"/>
        <end position="353"/>
    </location>
</feature>
<keyword evidence="1" id="KW-0732">Signal</keyword>
<evidence type="ECO:0000313" key="3">
    <source>
        <dbReference type="EMBL" id="PQJ12796.1"/>
    </source>
</evidence>
<reference evidence="3 4" key="1">
    <citation type="submission" date="2018-01" db="EMBL/GenBank/DDBJ databases">
        <title>A novel member of the phylum Bacteroidetes isolated from glacier ice.</title>
        <authorList>
            <person name="Liu Q."/>
            <person name="Xin Y.-H."/>
        </authorList>
    </citation>
    <scope>NUCLEOTIDE SEQUENCE [LARGE SCALE GENOMIC DNA]</scope>
    <source>
        <strain evidence="3 4">RB1R16</strain>
    </source>
</reference>
<dbReference type="Proteomes" id="UP000239872">
    <property type="component" value="Unassembled WGS sequence"/>
</dbReference>
<dbReference type="InterPro" id="IPR026444">
    <property type="entry name" value="Secre_tail"/>
</dbReference>
<protein>
    <recommendedName>
        <fullName evidence="2">Secretion system C-terminal sorting domain-containing protein</fullName>
    </recommendedName>
</protein>
<gene>
    <name evidence="3" type="ORF">CJD36_003350</name>
</gene>
<dbReference type="EMBL" id="PPSL01000001">
    <property type="protein sequence ID" value="PQJ12796.1"/>
    <property type="molecule type" value="Genomic_DNA"/>
</dbReference>
<keyword evidence="4" id="KW-1185">Reference proteome</keyword>
<accession>A0A2S7T219</accession>
<evidence type="ECO:0000259" key="2">
    <source>
        <dbReference type="Pfam" id="PF18962"/>
    </source>
</evidence>
<evidence type="ECO:0000256" key="1">
    <source>
        <dbReference type="SAM" id="SignalP"/>
    </source>
</evidence>
<dbReference type="Gene3D" id="2.60.40.1080">
    <property type="match status" value="1"/>
</dbReference>
<dbReference type="NCBIfam" id="TIGR04183">
    <property type="entry name" value="Por_Secre_tail"/>
    <property type="match status" value="1"/>
</dbReference>
<feature type="chain" id="PRO_5015758565" description="Secretion system C-terminal sorting domain-containing protein" evidence="1">
    <location>
        <begin position="23"/>
        <end position="354"/>
    </location>
</feature>
<proteinExistence type="predicted"/>
<dbReference type="OrthoDB" id="279982at2"/>
<organism evidence="3 4">
    <name type="scientific">Flavipsychrobacter stenotrophus</name>
    <dbReference type="NCBI Taxonomy" id="2077091"/>
    <lineage>
        <taxon>Bacteria</taxon>
        <taxon>Pseudomonadati</taxon>
        <taxon>Bacteroidota</taxon>
        <taxon>Chitinophagia</taxon>
        <taxon>Chitinophagales</taxon>
        <taxon>Chitinophagaceae</taxon>
        <taxon>Flavipsychrobacter</taxon>
    </lineage>
</organism>
<feature type="signal peptide" evidence="1">
    <location>
        <begin position="1"/>
        <end position="22"/>
    </location>
</feature>